<protein>
    <recommendedName>
        <fullName evidence="4">RING-type E3 ubiquitin transferase</fullName>
        <ecNumber evidence="4">2.3.2.27</ecNumber>
    </recommendedName>
</protein>
<keyword evidence="6" id="KW-0812">Transmembrane</keyword>
<evidence type="ECO:0000256" key="4">
    <source>
        <dbReference type="ARBA" id="ARBA00012483"/>
    </source>
</evidence>
<dbReference type="SUPFAM" id="SSF57850">
    <property type="entry name" value="RING/U-box"/>
    <property type="match status" value="1"/>
</dbReference>
<keyword evidence="9" id="KW-0833">Ubl conjugation pathway</keyword>
<evidence type="ECO:0000256" key="1">
    <source>
        <dbReference type="ARBA" id="ARBA00000900"/>
    </source>
</evidence>
<organism evidence="16 17">
    <name type="scientific">Vitis rotundifolia</name>
    <name type="common">Muscadine grape</name>
    <dbReference type="NCBI Taxonomy" id="103349"/>
    <lineage>
        <taxon>Eukaryota</taxon>
        <taxon>Viridiplantae</taxon>
        <taxon>Streptophyta</taxon>
        <taxon>Embryophyta</taxon>
        <taxon>Tracheophyta</taxon>
        <taxon>Spermatophyta</taxon>
        <taxon>Magnoliopsida</taxon>
        <taxon>eudicotyledons</taxon>
        <taxon>Gunneridae</taxon>
        <taxon>Pentapetalae</taxon>
        <taxon>rosids</taxon>
        <taxon>Vitales</taxon>
        <taxon>Vitaceae</taxon>
        <taxon>Viteae</taxon>
        <taxon>Vitis</taxon>
    </lineage>
</organism>
<comment type="caution">
    <text evidence="16">The sequence shown here is derived from an EMBL/GenBank/DDBJ whole genome shotgun (WGS) entry which is preliminary data.</text>
</comment>
<evidence type="ECO:0000256" key="9">
    <source>
        <dbReference type="ARBA" id="ARBA00022786"/>
    </source>
</evidence>
<evidence type="ECO:0000256" key="6">
    <source>
        <dbReference type="ARBA" id="ARBA00022692"/>
    </source>
</evidence>
<accession>A0AA38Z0Q3</accession>
<evidence type="ECO:0000256" key="3">
    <source>
        <dbReference type="ARBA" id="ARBA00004906"/>
    </source>
</evidence>
<dbReference type="EC" id="2.3.2.27" evidence="4"/>
<dbReference type="GO" id="GO:0008270">
    <property type="term" value="F:zinc ion binding"/>
    <property type="evidence" value="ECO:0007669"/>
    <property type="project" value="UniProtKB-KW"/>
</dbReference>
<evidence type="ECO:0000256" key="12">
    <source>
        <dbReference type="ARBA" id="ARBA00023136"/>
    </source>
</evidence>
<evidence type="ECO:0000259" key="15">
    <source>
        <dbReference type="PROSITE" id="PS50089"/>
    </source>
</evidence>
<dbReference type="Gene3D" id="3.30.40.10">
    <property type="entry name" value="Zinc/RING finger domain, C3HC4 (zinc finger)"/>
    <property type="match status" value="1"/>
</dbReference>
<dbReference type="SMART" id="SM00184">
    <property type="entry name" value="RING"/>
    <property type="match status" value="1"/>
</dbReference>
<dbReference type="Pfam" id="PF13639">
    <property type="entry name" value="zf-RING_2"/>
    <property type="match status" value="1"/>
</dbReference>
<keyword evidence="10" id="KW-0862">Zinc</keyword>
<dbReference type="InterPro" id="IPR013083">
    <property type="entry name" value="Znf_RING/FYVE/PHD"/>
</dbReference>
<dbReference type="PANTHER" id="PTHR46913">
    <property type="entry name" value="RING-H2 FINGER PROTEIN ATL16"/>
    <property type="match status" value="1"/>
</dbReference>
<dbReference type="InterPro" id="IPR001841">
    <property type="entry name" value="Znf_RING"/>
</dbReference>
<sequence>MTVTGMECAVCLEEIEGDELARMVPACSHGFHLECAGTWLSKHSACPLCRAPITALRTSSSGNIGMGSPNNITASSEWPF</sequence>
<evidence type="ECO:0000313" key="16">
    <source>
        <dbReference type="EMBL" id="KAJ9680241.1"/>
    </source>
</evidence>
<comment type="catalytic activity">
    <reaction evidence="1">
        <text>S-ubiquitinyl-[E2 ubiquitin-conjugating enzyme]-L-cysteine + [acceptor protein]-L-lysine = [E2 ubiquitin-conjugating enzyme]-L-cysteine + N(6)-ubiquitinyl-[acceptor protein]-L-lysine.</text>
        <dbReference type="EC" id="2.3.2.27"/>
    </reaction>
</comment>
<evidence type="ECO:0000256" key="7">
    <source>
        <dbReference type="ARBA" id="ARBA00022723"/>
    </source>
</evidence>
<dbReference type="GO" id="GO:0016020">
    <property type="term" value="C:membrane"/>
    <property type="evidence" value="ECO:0007669"/>
    <property type="project" value="UniProtKB-SubCell"/>
</dbReference>
<gene>
    <name evidence="16" type="ORF">PVL29_019526</name>
</gene>
<dbReference type="InterPro" id="IPR044600">
    <property type="entry name" value="ATL1/ATL16-like"/>
</dbReference>
<dbReference type="Proteomes" id="UP001168098">
    <property type="component" value="Unassembled WGS sequence"/>
</dbReference>
<evidence type="ECO:0000256" key="10">
    <source>
        <dbReference type="ARBA" id="ARBA00022833"/>
    </source>
</evidence>
<keyword evidence="17" id="KW-1185">Reference proteome</keyword>
<evidence type="ECO:0000256" key="13">
    <source>
        <dbReference type="ARBA" id="ARBA00024209"/>
    </source>
</evidence>
<comment type="subcellular location">
    <subcellularLocation>
        <location evidence="2">Membrane</location>
        <topology evidence="2">Single-pass membrane protein</topology>
    </subcellularLocation>
</comment>
<keyword evidence="5" id="KW-0808">Transferase</keyword>
<keyword evidence="11" id="KW-1133">Transmembrane helix</keyword>
<dbReference type="PANTHER" id="PTHR46913:SF1">
    <property type="entry name" value="RING-H2 FINGER PROTEIN ATL16"/>
    <property type="match status" value="1"/>
</dbReference>
<evidence type="ECO:0000313" key="17">
    <source>
        <dbReference type="Proteomes" id="UP001168098"/>
    </source>
</evidence>
<evidence type="ECO:0000256" key="8">
    <source>
        <dbReference type="ARBA" id="ARBA00022771"/>
    </source>
</evidence>
<dbReference type="AlphaFoldDB" id="A0AA38Z0Q3"/>
<comment type="similarity">
    <text evidence="13">Belongs to the RING-type zinc finger family. ATL subfamily.</text>
</comment>
<evidence type="ECO:0000256" key="5">
    <source>
        <dbReference type="ARBA" id="ARBA00022679"/>
    </source>
</evidence>
<name>A0AA38Z0Q3_VITRO</name>
<proteinExistence type="inferred from homology"/>
<keyword evidence="12" id="KW-0472">Membrane</keyword>
<dbReference type="EMBL" id="JARBHA010000015">
    <property type="protein sequence ID" value="KAJ9680241.1"/>
    <property type="molecule type" value="Genomic_DNA"/>
</dbReference>
<comment type="pathway">
    <text evidence="3">Protein modification; protein ubiquitination.</text>
</comment>
<evidence type="ECO:0000256" key="2">
    <source>
        <dbReference type="ARBA" id="ARBA00004167"/>
    </source>
</evidence>
<feature type="domain" description="RING-type" evidence="15">
    <location>
        <begin position="8"/>
        <end position="50"/>
    </location>
</feature>
<keyword evidence="7" id="KW-0479">Metal-binding</keyword>
<evidence type="ECO:0000256" key="11">
    <source>
        <dbReference type="ARBA" id="ARBA00022989"/>
    </source>
</evidence>
<dbReference type="PROSITE" id="PS50089">
    <property type="entry name" value="ZF_RING_2"/>
    <property type="match status" value="1"/>
</dbReference>
<keyword evidence="8 14" id="KW-0863">Zinc-finger</keyword>
<reference evidence="16 17" key="1">
    <citation type="journal article" date="2023" name="BMC Biotechnol.">
        <title>Vitis rotundifolia cv Carlos genome sequencing.</title>
        <authorList>
            <person name="Huff M."/>
            <person name="Hulse-Kemp A."/>
            <person name="Scheffler B."/>
            <person name="Youngblood R."/>
            <person name="Simpson S."/>
            <person name="Babiker E."/>
            <person name="Staton M."/>
        </authorList>
    </citation>
    <scope>NUCLEOTIDE SEQUENCE [LARGE SCALE GENOMIC DNA]</scope>
    <source>
        <tissue evidence="16">Leaf</tissue>
    </source>
</reference>
<evidence type="ECO:0000256" key="14">
    <source>
        <dbReference type="PROSITE-ProRule" id="PRU00175"/>
    </source>
</evidence>
<dbReference type="GO" id="GO:0061630">
    <property type="term" value="F:ubiquitin protein ligase activity"/>
    <property type="evidence" value="ECO:0007669"/>
    <property type="project" value="UniProtKB-EC"/>
</dbReference>
<dbReference type="GO" id="GO:0016567">
    <property type="term" value="P:protein ubiquitination"/>
    <property type="evidence" value="ECO:0007669"/>
    <property type="project" value="InterPro"/>
</dbReference>